<name>A0ABW6NY28_9NOCA</name>
<feature type="transmembrane region" description="Helical" evidence="2">
    <location>
        <begin position="127"/>
        <end position="146"/>
    </location>
</feature>
<evidence type="ECO:0000256" key="1">
    <source>
        <dbReference type="SAM" id="MobiDB-lite"/>
    </source>
</evidence>
<protein>
    <submittedName>
        <fullName evidence="3">Uncharacterized protein</fullName>
    </submittedName>
</protein>
<dbReference type="Proteomes" id="UP001601442">
    <property type="component" value="Unassembled WGS sequence"/>
</dbReference>
<keyword evidence="2" id="KW-1133">Transmembrane helix</keyword>
<sequence>MRIIRDDDGHDHNDDNRPKRLEDIAAGVPADEVGNLIADEVSDFLAAAVRATDRTPTAPAEPAPAQHKPDLRLVPSVVDDEEHDTEHTTKEAGTTGSSGRVRLLTSTAASSSLVVTAAALAGWGQPAVVAVPVAGYGIGWLAYLWWNTALRPPLPVAVAAIATALARGSAAFARALVGAVTWLTSRATAARSRHDDTATAEVAQ</sequence>
<evidence type="ECO:0000256" key="2">
    <source>
        <dbReference type="SAM" id="Phobius"/>
    </source>
</evidence>
<dbReference type="EMBL" id="JBIAMT010000001">
    <property type="protein sequence ID" value="MFF0495754.1"/>
    <property type="molecule type" value="Genomic_DNA"/>
</dbReference>
<keyword evidence="4" id="KW-1185">Reference proteome</keyword>
<feature type="region of interest" description="Disordered" evidence="1">
    <location>
        <begin position="79"/>
        <end position="101"/>
    </location>
</feature>
<feature type="transmembrane region" description="Helical" evidence="2">
    <location>
        <begin position="158"/>
        <end position="183"/>
    </location>
</feature>
<evidence type="ECO:0000313" key="4">
    <source>
        <dbReference type="Proteomes" id="UP001601442"/>
    </source>
</evidence>
<dbReference type="RefSeq" id="WP_387390112.1">
    <property type="nucleotide sequence ID" value="NZ_JBIAMT010000001.1"/>
</dbReference>
<evidence type="ECO:0000313" key="3">
    <source>
        <dbReference type="EMBL" id="MFF0495754.1"/>
    </source>
</evidence>
<reference evidence="3 4" key="1">
    <citation type="submission" date="2024-10" db="EMBL/GenBank/DDBJ databases">
        <title>The Natural Products Discovery Center: Release of the First 8490 Sequenced Strains for Exploring Actinobacteria Biosynthetic Diversity.</title>
        <authorList>
            <person name="Kalkreuter E."/>
            <person name="Kautsar S.A."/>
            <person name="Yang D."/>
            <person name="Bader C.D."/>
            <person name="Teijaro C.N."/>
            <person name="Fluegel L."/>
            <person name="Davis C.M."/>
            <person name="Simpson J.R."/>
            <person name="Lauterbach L."/>
            <person name="Steele A.D."/>
            <person name="Gui C."/>
            <person name="Meng S."/>
            <person name="Li G."/>
            <person name="Viehrig K."/>
            <person name="Ye F."/>
            <person name="Su P."/>
            <person name="Kiefer A.F."/>
            <person name="Nichols A."/>
            <person name="Cepeda A.J."/>
            <person name="Yan W."/>
            <person name="Fan B."/>
            <person name="Jiang Y."/>
            <person name="Adhikari A."/>
            <person name="Zheng C.-J."/>
            <person name="Schuster L."/>
            <person name="Cowan T.M."/>
            <person name="Smanski M.J."/>
            <person name="Chevrette M.G."/>
            <person name="De Carvalho L.P.S."/>
            <person name="Shen B."/>
        </authorList>
    </citation>
    <scope>NUCLEOTIDE SEQUENCE [LARGE SCALE GENOMIC DNA]</scope>
    <source>
        <strain evidence="3 4">NPDC004119</strain>
    </source>
</reference>
<accession>A0ABW6NY28</accession>
<keyword evidence="2" id="KW-0472">Membrane</keyword>
<gene>
    <name evidence="3" type="ORF">ACFYU5_05065</name>
</gene>
<keyword evidence="2" id="KW-0812">Transmembrane</keyword>
<proteinExistence type="predicted"/>
<organism evidence="3 4">
    <name type="scientific">Nocardia aobensis</name>
    <dbReference type="NCBI Taxonomy" id="257277"/>
    <lineage>
        <taxon>Bacteria</taxon>
        <taxon>Bacillati</taxon>
        <taxon>Actinomycetota</taxon>
        <taxon>Actinomycetes</taxon>
        <taxon>Mycobacteriales</taxon>
        <taxon>Nocardiaceae</taxon>
        <taxon>Nocardia</taxon>
    </lineage>
</organism>
<comment type="caution">
    <text evidence="3">The sequence shown here is derived from an EMBL/GenBank/DDBJ whole genome shotgun (WGS) entry which is preliminary data.</text>
</comment>